<feature type="transmembrane region" description="Helical" evidence="1">
    <location>
        <begin position="20"/>
        <end position="42"/>
    </location>
</feature>
<proteinExistence type="predicted"/>
<organism evidence="2">
    <name type="scientific">uncultured Caudovirales phage</name>
    <dbReference type="NCBI Taxonomy" id="2100421"/>
    <lineage>
        <taxon>Viruses</taxon>
        <taxon>Duplodnaviria</taxon>
        <taxon>Heunggongvirae</taxon>
        <taxon>Uroviricota</taxon>
        <taxon>Caudoviricetes</taxon>
        <taxon>Peduoviridae</taxon>
        <taxon>Maltschvirus</taxon>
        <taxon>Maltschvirus maltsch</taxon>
    </lineage>
</organism>
<keyword evidence="1" id="KW-0812">Transmembrane</keyword>
<protein>
    <submittedName>
        <fullName evidence="2">Uncharacterized protein</fullName>
    </submittedName>
</protein>
<name>A0A6J7WME2_9CAUD</name>
<keyword evidence="1" id="KW-0472">Membrane</keyword>
<evidence type="ECO:0000256" key="1">
    <source>
        <dbReference type="SAM" id="Phobius"/>
    </source>
</evidence>
<reference evidence="2" key="1">
    <citation type="submission" date="2020-05" db="EMBL/GenBank/DDBJ databases">
        <authorList>
            <person name="Chiriac C."/>
            <person name="Salcher M."/>
            <person name="Ghai R."/>
            <person name="Kavagutti S V."/>
        </authorList>
    </citation>
    <scope>NUCLEOTIDE SEQUENCE</scope>
</reference>
<accession>A0A6J7WME2</accession>
<dbReference type="EMBL" id="LR798243">
    <property type="protein sequence ID" value="CAB5214906.1"/>
    <property type="molecule type" value="Genomic_DNA"/>
</dbReference>
<sequence>MNRLMFDAAGFFSDATVQAVVFGLGVFVAMYVVLLVGTFLIVTSDRG</sequence>
<gene>
    <name evidence="2" type="ORF">UFOVP190_314</name>
</gene>
<evidence type="ECO:0000313" key="2">
    <source>
        <dbReference type="EMBL" id="CAB5214906.1"/>
    </source>
</evidence>
<keyword evidence="1" id="KW-1133">Transmembrane helix</keyword>